<feature type="transmembrane region" description="Helical" evidence="1">
    <location>
        <begin position="6"/>
        <end position="23"/>
    </location>
</feature>
<organism evidence="2 3">
    <name type="scientific">Bacillus phage FADO</name>
    <dbReference type="NCBI Taxonomy" id="2917160"/>
    <lineage>
        <taxon>Viruses</taxon>
        <taxon>Duplodnaviria</taxon>
        <taxon>Heunggongvirae</taxon>
        <taxon>Uroviricota</taxon>
        <taxon>Caudoviricetes</taxon>
        <taxon>Heleneionescovirinae</taxon>
        <taxon>Zhangjivirus</taxon>
        <taxon>Zhangjivirus fado</taxon>
    </lineage>
</organism>
<dbReference type="EMBL" id="OM236516">
    <property type="protein sequence ID" value="UNY48717.1"/>
    <property type="molecule type" value="Genomic_DNA"/>
</dbReference>
<accession>A0AAE9GAC8</accession>
<proteinExistence type="predicted"/>
<keyword evidence="1" id="KW-1133">Transmembrane helix</keyword>
<evidence type="ECO:0000313" key="3">
    <source>
        <dbReference type="Proteomes" id="UP000831021"/>
    </source>
</evidence>
<gene>
    <name evidence="2" type="ORF">fado_2</name>
</gene>
<evidence type="ECO:0000256" key="1">
    <source>
        <dbReference type="SAM" id="Phobius"/>
    </source>
</evidence>
<evidence type="ECO:0000313" key="2">
    <source>
        <dbReference type="EMBL" id="UNY48717.1"/>
    </source>
</evidence>
<name>A0AAE9GAC8_9CAUD</name>
<protein>
    <submittedName>
        <fullName evidence="2">Uncharacterized protein</fullName>
    </submittedName>
</protein>
<reference evidence="2 3" key="1">
    <citation type="submission" date="2022-01" db="EMBL/GenBank/DDBJ databases">
        <authorList>
            <person name="Stokar-Avihail A."/>
        </authorList>
    </citation>
    <scope>NUCLEOTIDE SEQUENCE [LARGE SCALE GENOMIC DNA]</scope>
</reference>
<keyword evidence="3" id="KW-1185">Reference proteome</keyword>
<keyword evidence="1" id="KW-0812">Transmembrane</keyword>
<keyword evidence="1" id="KW-0472">Membrane</keyword>
<dbReference type="Proteomes" id="UP000831021">
    <property type="component" value="Segment"/>
</dbReference>
<sequence>MNDIALGLSIVSFLTVYISVSYFKIRIRELTIVTGEIITRLEKDIELRDDYIKELELRVGYNNLPCKKEDFPR</sequence>